<dbReference type="Proteomes" id="UP001200513">
    <property type="component" value="Chromosome"/>
</dbReference>
<gene>
    <name evidence="1" type="ORF">K9W46_11760</name>
</gene>
<dbReference type="EMBL" id="CP084167">
    <property type="protein sequence ID" value="UJG43036.1"/>
    <property type="molecule type" value="Genomic_DNA"/>
</dbReference>
<dbReference type="AlphaFoldDB" id="A0A9Y1BPU5"/>
<organism evidence="1">
    <name type="scientific">Candidatus Heimdallarchaeum endolithica</name>
    <dbReference type="NCBI Taxonomy" id="2876572"/>
    <lineage>
        <taxon>Archaea</taxon>
        <taxon>Promethearchaeati</taxon>
        <taxon>Candidatus Heimdallarchaeota</taxon>
        <taxon>Candidatus Heimdallarchaeia (ex Rinke et al. 2021) (nom. nud.)</taxon>
        <taxon>Candidatus Heimdallarchaeales</taxon>
        <taxon>Candidatus Heimdallarchaeaceae</taxon>
        <taxon>Candidatus Heimdallarchaeum</taxon>
    </lineage>
</organism>
<protein>
    <submittedName>
        <fullName evidence="1">Uncharacterized protein</fullName>
    </submittedName>
</protein>
<name>A0A9Y1BPU5_9ARCH</name>
<sequence>MAKERNSSTNGKNHINDYALDKEKKSIDDKTQTKEFLKVLSGEIGTIVEQLLGSIYNVDVAENYADAVIRVYQKLLNEGISKETVEKIVLEFSGNLNKMIAFLKNGKGE</sequence>
<proteinExistence type="predicted"/>
<accession>A0A9Y1BPU5</accession>
<evidence type="ECO:0000313" key="1">
    <source>
        <dbReference type="EMBL" id="UJG43036.1"/>
    </source>
</evidence>
<reference evidence="1" key="1">
    <citation type="journal article" date="2022" name="Nat. Microbiol.">
        <title>Unique mobile elements and scalable gene flow at the prokaryote-eukaryote boundary revealed by circularized Asgard archaea genomes.</title>
        <authorList>
            <person name="Wu F."/>
            <person name="Speth D.R."/>
            <person name="Philosof A."/>
            <person name="Cremiere A."/>
            <person name="Narayanan A."/>
            <person name="Barco R.A."/>
            <person name="Connon S.A."/>
            <person name="Amend J.P."/>
            <person name="Antoshechkin I.A."/>
            <person name="Orphan V.J."/>
        </authorList>
    </citation>
    <scope>NUCLEOTIDE SEQUENCE</scope>
    <source>
        <strain evidence="1">PR6</strain>
    </source>
</reference>